<sequence length="232" mass="26488">MTDTIRDVLKNKIPTDTAAQVDVFRMIELNKPQFQGHESLLDLGAGTGESYERLRQQMPGIHYVGLDIESSPEVEVRTRKDLEFKTYDGRTMPFPDGRFDVVFCKQVLEHVRYPDDVIAEVARVLKKGGIFVGSVSQLEPYHSHSIFNWTAYGLVQVLGSHGLSVTQLRPGIDGITLTMRRIISREKFSEFFSFESIFNHFIDGNLRRATAWERNFTKLLIAGHIAWIAIKE</sequence>
<dbReference type="SUPFAM" id="SSF53335">
    <property type="entry name" value="S-adenosyl-L-methionine-dependent methyltransferases"/>
    <property type="match status" value="1"/>
</dbReference>
<dbReference type="EMBL" id="CP120370">
    <property type="protein sequence ID" value="WEX81081.1"/>
    <property type="molecule type" value="Genomic_DNA"/>
</dbReference>
<keyword evidence="3" id="KW-1185">Reference proteome</keyword>
<gene>
    <name evidence="2" type="ORF">PYH38_000423</name>
</gene>
<dbReference type="Pfam" id="PF08241">
    <property type="entry name" value="Methyltransf_11"/>
    <property type="match status" value="1"/>
</dbReference>
<dbReference type="InterPro" id="IPR013216">
    <property type="entry name" value="Methyltransf_11"/>
</dbReference>
<proteinExistence type="predicted"/>
<evidence type="ECO:0000259" key="1">
    <source>
        <dbReference type="Pfam" id="PF08241"/>
    </source>
</evidence>
<dbReference type="Gene3D" id="3.40.50.150">
    <property type="entry name" value="Vaccinia Virus protein VP39"/>
    <property type="match status" value="1"/>
</dbReference>
<dbReference type="CDD" id="cd02440">
    <property type="entry name" value="AdoMet_MTases"/>
    <property type="match status" value="1"/>
</dbReference>
<dbReference type="InterPro" id="IPR029063">
    <property type="entry name" value="SAM-dependent_MTases_sf"/>
</dbReference>
<evidence type="ECO:0000313" key="2">
    <source>
        <dbReference type="EMBL" id="WEX81081.1"/>
    </source>
</evidence>
<dbReference type="GO" id="GO:0008168">
    <property type="term" value="F:methyltransferase activity"/>
    <property type="evidence" value="ECO:0007669"/>
    <property type="project" value="UniProtKB-KW"/>
</dbReference>
<dbReference type="GO" id="GO:0032259">
    <property type="term" value="P:methylation"/>
    <property type="evidence" value="ECO:0007669"/>
    <property type="project" value="UniProtKB-KW"/>
</dbReference>
<feature type="domain" description="Methyltransferase type 11" evidence="1">
    <location>
        <begin position="41"/>
        <end position="132"/>
    </location>
</feature>
<dbReference type="PANTHER" id="PTHR43591">
    <property type="entry name" value="METHYLTRANSFERASE"/>
    <property type="match status" value="1"/>
</dbReference>
<organism evidence="2 3">
    <name type="scientific">Sinorhizobium numidicum</name>
    <dbReference type="NCBI Taxonomy" id="680248"/>
    <lineage>
        <taxon>Bacteria</taxon>
        <taxon>Pseudomonadati</taxon>
        <taxon>Pseudomonadota</taxon>
        <taxon>Alphaproteobacteria</taxon>
        <taxon>Hyphomicrobiales</taxon>
        <taxon>Rhizobiaceae</taxon>
        <taxon>Sinorhizobium/Ensifer group</taxon>
        <taxon>Sinorhizobium</taxon>
    </lineage>
</organism>
<accession>A0ABY8CR02</accession>
<keyword evidence="2" id="KW-0808">Transferase</keyword>
<reference evidence="2 3" key="1">
    <citation type="submission" date="2023-03" db="EMBL/GenBank/DDBJ databases">
        <authorList>
            <person name="Kaur S."/>
            <person name="Espinosa-Saiz D."/>
            <person name="Velazquez E."/>
            <person name="Menendez E."/>
            <person name="diCenzo G.C."/>
        </authorList>
    </citation>
    <scope>NUCLEOTIDE SEQUENCE [LARGE SCALE GENOMIC DNA]</scope>
    <source>
        <strain evidence="2 3">LMG 27395</strain>
    </source>
</reference>
<dbReference type="RefSeq" id="WP_280731816.1">
    <property type="nucleotide sequence ID" value="NZ_CP120367.1"/>
</dbReference>
<evidence type="ECO:0000313" key="3">
    <source>
        <dbReference type="Proteomes" id="UP001235547"/>
    </source>
</evidence>
<name>A0ABY8CR02_9HYPH</name>
<keyword evidence="2" id="KW-0489">Methyltransferase</keyword>
<dbReference type="Proteomes" id="UP001235547">
    <property type="component" value="Chromosome 2"/>
</dbReference>
<protein>
    <submittedName>
        <fullName evidence="2">Methyltransferase domain-containing protein</fullName>
    </submittedName>
</protein>